<feature type="compositionally biased region" description="Pro residues" evidence="1">
    <location>
        <begin position="26"/>
        <end position="37"/>
    </location>
</feature>
<reference evidence="2" key="1">
    <citation type="submission" date="2019-07" db="EMBL/GenBank/DDBJ databases">
        <title>A Novel blaCTX-M-65-carrying IncHI2 Plasmid pE648CTX-M-65 isolated from a clinical carbapenem- and colistin-resistance Escherichia coli.</title>
        <authorList>
            <person name="Lv Y."/>
        </authorList>
    </citation>
    <scope>NUCLEOTIDE SEQUENCE</scope>
    <source>
        <strain evidence="2">E648</strain>
        <plasmid evidence="2">pE648CTX-M-65</plasmid>
    </source>
</reference>
<feature type="region of interest" description="Disordered" evidence="1">
    <location>
        <begin position="1"/>
        <end position="37"/>
    </location>
</feature>
<dbReference type="AlphaFoldDB" id="A0A6G9HIN1"/>
<dbReference type="EMBL" id="MN200941">
    <property type="protein sequence ID" value="QIQ10278.1"/>
    <property type="molecule type" value="Genomic_DNA"/>
</dbReference>
<evidence type="ECO:0000256" key="1">
    <source>
        <dbReference type="SAM" id="MobiDB-lite"/>
    </source>
</evidence>
<geneLocation type="plasmid" evidence="2">
    <name>pE648CTX-M-65</name>
</geneLocation>
<accession>A0A6G9HIN1</accession>
<proteinExistence type="predicted"/>
<name>A0A6G9HIN1_ECOLX</name>
<keyword evidence="2" id="KW-0614">Plasmid</keyword>
<organism evidence="2">
    <name type="scientific">Escherichia coli</name>
    <dbReference type="NCBI Taxonomy" id="562"/>
    <lineage>
        <taxon>Bacteria</taxon>
        <taxon>Pseudomonadati</taxon>
        <taxon>Pseudomonadota</taxon>
        <taxon>Gammaproteobacteria</taxon>
        <taxon>Enterobacterales</taxon>
        <taxon>Enterobacteriaceae</taxon>
        <taxon>Escherichia</taxon>
    </lineage>
</organism>
<protein>
    <submittedName>
        <fullName evidence="2">Uncharacterized protein</fullName>
    </submittedName>
</protein>
<evidence type="ECO:0000313" key="2">
    <source>
        <dbReference type="EMBL" id="QIQ10278.1"/>
    </source>
</evidence>
<sequence>MGQCEHFGRQSESGVQQKEVIGLEDLPPPPPEVNVVL</sequence>